<dbReference type="RefSeq" id="WP_087244209.1">
    <property type="nucleotide sequence ID" value="NZ_JAUDCK010000018.1"/>
</dbReference>
<keyword evidence="1" id="KW-1133">Transmembrane helix</keyword>
<keyword evidence="1" id="KW-0472">Membrane</keyword>
<dbReference type="InterPro" id="IPR007165">
    <property type="entry name" value="Phage_holin_4_2"/>
</dbReference>
<gene>
    <name evidence="2" type="ORF">QUV98_06265</name>
</gene>
<dbReference type="EMBL" id="JAUDCK010000018">
    <property type="protein sequence ID" value="MDM8195914.1"/>
    <property type="molecule type" value="Genomic_DNA"/>
</dbReference>
<feature type="transmembrane region" description="Helical" evidence="1">
    <location>
        <begin position="5"/>
        <end position="27"/>
    </location>
</feature>
<dbReference type="PANTHER" id="PTHR37309:SF1">
    <property type="entry name" value="SLR0284 PROTEIN"/>
    <property type="match status" value="1"/>
</dbReference>
<feature type="transmembrane region" description="Helical" evidence="1">
    <location>
        <begin position="90"/>
        <end position="112"/>
    </location>
</feature>
<feature type="transmembrane region" description="Helical" evidence="1">
    <location>
        <begin position="33"/>
        <end position="51"/>
    </location>
</feature>
<evidence type="ECO:0000256" key="1">
    <source>
        <dbReference type="SAM" id="Phobius"/>
    </source>
</evidence>
<evidence type="ECO:0000313" key="3">
    <source>
        <dbReference type="Proteomes" id="UP001529275"/>
    </source>
</evidence>
<organism evidence="2 3">
    <name type="scientific">Massilimicrobiota timonensis</name>
    <dbReference type="NCBI Taxonomy" id="1776392"/>
    <lineage>
        <taxon>Bacteria</taxon>
        <taxon>Bacillati</taxon>
        <taxon>Bacillota</taxon>
        <taxon>Erysipelotrichia</taxon>
        <taxon>Erysipelotrichales</taxon>
        <taxon>Erysipelotrichaceae</taxon>
        <taxon>Massilimicrobiota</taxon>
    </lineage>
</organism>
<dbReference type="Proteomes" id="UP001529275">
    <property type="component" value="Unassembled WGS sequence"/>
</dbReference>
<comment type="caution">
    <text evidence="2">The sequence shown here is derived from an EMBL/GenBank/DDBJ whole genome shotgun (WGS) entry which is preliminary data.</text>
</comment>
<name>A0ABT7UID9_9FIRM</name>
<dbReference type="Pfam" id="PF04020">
    <property type="entry name" value="Phage_holin_4_2"/>
    <property type="match status" value="1"/>
</dbReference>
<sequence>MRKSIFRLVLEFLLGGAVIMLTTYLFPEVYVKNFGVACLIAIVLALLNTFIKPLLTFIAFPITLLTLGLFQLIINGFVLEIAEMILAPDFYIPSFGLTIIISVIISILYSLLGIGKINE</sequence>
<evidence type="ECO:0000313" key="2">
    <source>
        <dbReference type="EMBL" id="MDM8195914.1"/>
    </source>
</evidence>
<accession>A0ABT7UID9</accession>
<keyword evidence="1" id="KW-0812">Transmembrane</keyword>
<feature type="transmembrane region" description="Helical" evidence="1">
    <location>
        <begin position="58"/>
        <end position="78"/>
    </location>
</feature>
<keyword evidence="3" id="KW-1185">Reference proteome</keyword>
<reference evidence="3" key="1">
    <citation type="submission" date="2023-06" db="EMBL/GenBank/DDBJ databases">
        <title>Identification and characterization of horizontal gene transfer across gut microbiota members of farm animals based on homology search.</title>
        <authorList>
            <person name="Zeman M."/>
            <person name="Kubasova T."/>
            <person name="Jahodarova E."/>
            <person name="Nykrynova M."/>
            <person name="Rychlik I."/>
        </authorList>
    </citation>
    <scope>NUCLEOTIDE SEQUENCE [LARGE SCALE GENOMIC DNA]</scope>
    <source>
        <strain evidence="3">ET341</strain>
    </source>
</reference>
<dbReference type="PANTHER" id="PTHR37309">
    <property type="entry name" value="SLR0284 PROTEIN"/>
    <property type="match status" value="1"/>
</dbReference>
<proteinExistence type="predicted"/>
<protein>
    <submittedName>
        <fullName evidence="2">Phage holin family protein</fullName>
    </submittedName>
</protein>